<evidence type="ECO:0000313" key="2">
    <source>
        <dbReference type="Proteomes" id="UP001066276"/>
    </source>
</evidence>
<dbReference type="EMBL" id="JANPWB010000012">
    <property type="protein sequence ID" value="KAJ1113847.1"/>
    <property type="molecule type" value="Genomic_DNA"/>
</dbReference>
<dbReference type="AlphaFoldDB" id="A0AAV7NCM6"/>
<keyword evidence="2" id="KW-1185">Reference proteome</keyword>
<comment type="caution">
    <text evidence="1">The sequence shown here is derived from an EMBL/GenBank/DDBJ whole genome shotgun (WGS) entry which is preliminary data.</text>
</comment>
<evidence type="ECO:0000313" key="1">
    <source>
        <dbReference type="EMBL" id="KAJ1113847.1"/>
    </source>
</evidence>
<organism evidence="1 2">
    <name type="scientific">Pleurodeles waltl</name>
    <name type="common">Iberian ribbed newt</name>
    <dbReference type="NCBI Taxonomy" id="8319"/>
    <lineage>
        <taxon>Eukaryota</taxon>
        <taxon>Metazoa</taxon>
        <taxon>Chordata</taxon>
        <taxon>Craniata</taxon>
        <taxon>Vertebrata</taxon>
        <taxon>Euteleostomi</taxon>
        <taxon>Amphibia</taxon>
        <taxon>Batrachia</taxon>
        <taxon>Caudata</taxon>
        <taxon>Salamandroidea</taxon>
        <taxon>Salamandridae</taxon>
        <taxon>Pleurodelinae</taxon>
        <taxon>Pleurodeles</taxon>
    </lineage>
</organism>
<name>A0AAV7NCM6_PLEWA</name>
<gene>
    <name evidence="1" type="ORF">NDU88_002088</name>
</gene>
<accession>A0AAV7NCM6</accession>
<proteinExistence type="predicted"/>
<dbReference type="Proteomes" id="UP001066276">
    <property type="component" value="Chromosome 8"/>
</dbReference>
<reference evidence="1" key="1">
    <citation type="journal article" date="2022" name="bioRxiv">
        <title>Sequencing and chromosome-scale assembly of the giantPleurodeles waltlgenome.</title>
        <authorList>
            <person name="Brown T."/>
            <person name="Elewa A."/>
            <person name="Iarovenko S."/>
            <person name="Subramanian E."/>
            <person name="Araus A.J."/>
            <person name="Petzold A."/>
            <person name="Susuki M."/>
            <person name="Suzuki K.-i.T."/>
            <person name="Hayashi T."/>
            <person name="Toyoda A."/>
            <person name="Oliveira C."/>
            <person name="Osipova E."/>
            <person name="Leigh N.D."/>
            <person name="Simon A."/>
            <person name="Yun M.H."/>
        </authorList>
    </citation>
    <scope>NUCLEOTIDE SEQUENCE</scope>
    <source>
        <strain evidence="1">20211129_DDA</strain>
        <tissue evidence="1">Liver</tissue>
    </source>
</reference>
<protein>
    <submittedName>
        <fullName evidence="1">Uncharacterized protein</fullName>
    </submittedName>
</protein>
<sequence length="166" mass="18327">MSGAHPGRIYMRRAGSQCVAYTAGQSAESGTHPNLAKYALIQAPGRGMWGPPQLNPLTAIQPAALATRKRRGHGPLLAELVEGFKDFMKGSQVTHPVQQLIALRNLIGTEVGQIIKELLTDTASTYQGVCEVLYRKFLHKRNIDYERYSFNLASQENDESMVELIS</sequence>